<feature type="domain" description="HNH nuclease" evidence="1">
    <location>
        <begin position="122"/>
        <end position="166"/>
    </location>
</feature>
<organism evidence="2">
    <name type="scientific">marine sediment metagenome</name>
    <dbReference type="NCBI Taxonomy" id="412755"/>
    <lineage>
        <taxon>unclassified sequences</taxon>
        <taxon>metagenomes</taxon>
        <taxon>ecological metagenomes</taxon>
    </lineage>
</organism>
<dbReference type="AlphaFoldDB" id="A0A0F9FTI2"/>
<sequence length="221" mass="25675">MARYTGVAWKVEQIQLLLEESPHMTMAKAATHLHCSREYVRQLKNRFNLPFKRRGKPECWVCGEAMSYYSRAESPCHQKCSHAPVAISKALWNRVAVQEPDACWEWQGTRFPSGYGHFSHNRYAHRLVWELTYGPVPKGAGVCHTCDNPPCCNPDHLFLGTQKDNVADMLHKGRGRHQRYPQKRHQKTHCTHGHAFTPENTYITPGDQRQCRECTHTRQRR</sequence>
<reference evidence="2" key="1">
    <citation type="journal article" date="2015" name="Nature">
        <title>Complex archaea that bridge the gap between prokaryotes and eukaryotes.</title>
        <authorList>
            <person name="Spang A."/>
            <person name="Saw J.H."/>
            <person name="Jorgensen S.L."/>
            <person name="Zaremba-Niedzwiedzka K."/>
            <person name="Martijn J."/>
            <person name="Lind A.E."/>
            <person name="van Eijk R."/>
            <person name="Schleper C."/>
            <person name="Guy L."/>
            <person name="Ettema T.J."/>
        </authorList>
    </citation>
    <scope>NUCLEOTIDE SEQUENCE</scope>
</reference>
<comment type="caution">
    <text evidence="2">The sequence shown here is derived from an EMBL/GenBank/DDBJ whole genome shotgun (WGS) entry which is preliminary data.</text>
</comment>
<accession>A0A0F9FTI2</accession>
<dbReference type="Pfam" id="PF13392">
    <property type="entry name" value="HNH_3"/>
    <property type="match status" value="1"/>
</dbReference>
<name>A0A0F9FTI2_9ZZZZ</name>
<protein>
    <recommendedName>
        <fullName evidence="1">HNH nuclease domain-containing protein</fullName>
    </recommendedName>
</protein>
<gene>
    <name evidence="2" type="ORF">LCGC14_2265530</name>
</gene>
<dbReference type="InterPro" id="IPR044930">
    <property type="entry name" value="Homing_endonuclease_His-Me"/>
</dbReference>
<dbReference type="GO" id="GO:0004519">
    <property type="term" value="F:endonuclease activity"/>
    <property type="evidence" value="ECO:0007669"/>
    <property type="project" value="InterPro"/>
</dbReference>
<dbReference type="Gene3D" id="3.90.75.10">
    <property type="entry name" value="Homing Intron 3 (I-ppo) Encoded Endonuclease, Chain A"/>
    <property type="match status" value="1"/>
</dbReference>
<dbReference type="InterPro" id="IPR003615">
    <property type="entry name" value="HNH_nuc"/>
</dbReference>
<evidence type="ECO:0000313" key="2">
    <source>
        <dbReference type="EMBL" id="KKL54427.1"/>
    </source>
</evidence>
<dbReference type="InterPro" id="IPR044925">
    <property type="entry name" value="His-Me_finger_sf"/>
</dbReference>
<evidence type="ECO:0000259" key="1">
    <source>
        <dbReference type="Pfam" id="PF13392"/>
    </source>
</evidence>
<proteinExistence type="predicted"/>
<dbReference type="EMBL" id="LAZR01031203">
    <property type="protein sequence ID" value="KKL54427.1"/>
    <property type="molecule type" value="Genomic_DNA"/>
</dbReference>
<dbReference type="SUPFAM" id="SSF54060">
    <property type="entry name" value="His-Me finger endonucleases"/>
    <property type="match status" value="1"/>
</dbReference>